<organism evidence="5 6">
    <name type="scientific">Exiguobacterium aestuarii</name>
    <dbReference type="NCBI Taxonomy" id="273527"/>
    <lineage>
        <taxon>Bacteria</taxon>
        <taxon>Bacillati</taxon>
        <taxon>Bacillota</taxon>
        <taxon>Bacilli</taxon>
        <taxon>Bacillales</taxon>
        <taxon>Bacillales Family XII. Incertae Sedis</taxon>
        <taxon>Exiguobacterium</taxon>
    </lineage>
</organism>
<feature type="domain" description="SH3b" evidence="4">
    <location>
        <begin position="100"/>
        <end position="162"/>
    </location>
</feature>
<dbReference type="Pfam" id="PF08239">
    <property type="entry name" value="SH3_3"/>
    <property type="match status" value="5"/>
</dbReference>
<dbReference type="RefSeq" id="WP_214787181.1">
    <property type="nucleotide sequence ID" value="NZ_JANIEL010000025.1"/>
</dbReference>
<keyword evidence="6" id="KW-1185">Reference proteome</keyword>
<keyword evidence="3" id="KW-0732">Signal</keyword>
<dbReference type="SUPFAM" id="SSF53187">
    <property type="entry name" value="Zn-dependent exopeptidases"/>
    <property type="match status" value="1"/>
</dbReference>
<dbReference type="CDD" id="cd02696">
    <property type="entry name" value="MurNAc-LAA"/>
    <property type="match status" value="1"/>
</dbReference>
<dbReference type="PANTHER" id="PTHR30404:SF0">
    <property type="entry name" value="N-ACETYLMURAMOYL-L-ALANINE AMIDASE AMIC"/>
    <property type="match status" value="1"/>
</dbReference>
<feature type="domain" description="SH3b" evidence="4">
    <location>
        <begin position="26"/>
        <end position="89"/>
    </location>
</feature>
<feature type="signal peptide" evidence="3">
    <location>
        <begin position="1"/>
        <end position="26"/>
    </location>
</feature>
<dbReference type="GO" id="GO:0008745">
    <property type="term" value="F:N-acetylmuramoyl-L-alanine amidase activity"/>
    <property type="evidence" value="ECO:0007669"/>
    <property type="project" value="UniProtKB-EC"/>
</dbReference>
<reference evidence="6" key="1">
    <citation type="journal article" date="2019" name="Int. J. Syst. Evol. Microbiol.">
        <title>The Global Catalogue of Microorganisms (GCM) 10K type strain sequencing project: providing services to taxonomists for standard genome sequencing and annotation.</title>
        <authorList>
            <consortium name="The Broad Institute Genomics Platform"/>
            <consortium name="The Broad Institute Genome Sequencing Center for Infectious Disease"/>
            <person name="Wu L."/>
            <person name="Ma J."/>
        </authorList>
    </citation>
    <scope>NUCLEOTIDE SEQUENCE [LARGE SCALE GENOMIC DNA]</scope>
    <source>
        <strain evidence="6">CCUG 55590</strain>
    </source>
</reference>
<feature type="domain" description="SH3b" evidence="4">
    <location>
        <begin position="454"/>
        <end position="518"/>
    </location>
</feature>
<sequence length="707" mass="78060">MKKKIFTFVLSIFIVFASLGMNQVEAATYNGKTSVNLNVRTKPALSGKVYTTLKKNSTVNYSNYNSSWVKIYLKGKTYYASKRYVVPTKTIQKKATSTVKTTKGVTTTNLNIRTSPSLSGKVYKTLKKNTKVDYASHNSSWVKVVISGKTYYASKKYVKSVSTTPSSSVTSTPKVLKGILTTNLNIRMSPSLNGKVYKTLKKNTKVDYVSHNSSWVKVIINKKTYYASKNYVKPVTATTPSTPSAPKVSKGILTSNLNIRTSPSLSGKVYKTLKKNTKVDYAPHNSSWVKVIISKKTYYASKTYIKPVTTEAKVTKVTGYAKEPLKLYSKVDQNSTVIKTLPGKEAFTYSKHNSDWSIVYIGTKTYYTLTKWITAGKVPAEKPLEEKYQGYAIQTLALYDSGSESASITKELQRHETLTYSKVDEKWVKVYIGSIVYYAEAKKVALGKPGIDSLGVVYVNVPGDVLNVRESASVSSKQLGALKHATEVEYYATENGFHKIKFNGQFAYISSGFVKTTKPADLSSAVIILDPGHGGKDPGAVNGSLYEKTIVLDVTKRTEAYLRSKYNYTVRLTRSTDVYLTLEQRVAAAKSLRGNLFVSMHVNAAGSSAARGIETYYSTRSAHSARSRVLATNIQSNLASKMSGMSNRGVKTANYHVITYNTMPSALVELGFISSPTDLTYLRSDASRQRMAEGVAEGIAKYVQTYH</sequence>
<proteinExistence type="predicted"/>
<evidence type="ECO:0000313" key="6">
    <source>
        <dbReference type="Proteomes" id="UP001596439"/>
    </source>
</evidence>
<accession>A0ABW2PIY5</accession>
<dbReference type="Gene3D" id="2.30.30.40">
    <property type="entry name" value="SH3 Domains"/>
    <property type="match status" value="5"/>
</dbReference>
<dbReference type="PROSITE" id="PS51781">
    <property type="entry name" value="SH3B"/>
    <property type="match status" value="3"/>
</dbReference>
<keyword evidence="1 5" id="KW-0378">Hydrolase</keyword>
<keyword evidence="2" id="KW-0961">Cell wall biogenesis/degradation</keyword>
<dbReference type="InterPro" id="IPR003646">
    <property type="entry name" value="SH3-like_bac-type"/>
</dbReference>
<evidence type="ECO:0000313" key="5">
    <source>
        <dbReference type="EMBL" id="MFC7389313.1"/>
    </source>
</evidence>
<comment type="caution">
    <text evidence="5">The sequence shown here is derived from an EMBL/GenBank/DDBJ whole genome shotgun (WGS) entry which is preliminary data.</text>
</comment>
<protein>
    <submittedName>
        <fullName evidence="5">N-acetylmuramoyl-L-alanine amidase</fullName>
        <ecNumber evidence="5">3.5.1.28</ecNumber>
    </submittedName>
</protein>
<feature type="chain" id="PRO_5046557825" evidence="3">
    <location>
        <begin position="27"/>
        <end position="707"/>
    </location>
</feature>
<gene>
    <name evidence="5" type="ORF">ACFQO8_04095</name>
</gene>
<dbReference type="Pfam" id="PF01520">
    <property type="entry name" value="Amidase_3"/>
    <property type="match status" value="1"/>
</dbReference>
<dbReference type="EMBL" id="JBHTCE010000001">
    <property type="protein sequence ID" value="MFC7389313.1"/>
    <property type="molecule type" value="Genomic_DNA"/>
</dbReference>
<dbReference type="SMART" id="SM00646">
    <property type="entry name" value="Ami_3"/>
    <property type="match status" value="1"/>
</dbReference>
<dbReference type="Gene3D" id="3.40.630.40">
    <property type="entry name" value="Zn-dependent exopeptidases"/>
    <property type="match status" value="1"/>
</dbReference>
<evidence type="ECO:0000256" key="2">
    <source>
        <dbReference type="ARBA" id="ARBA00023316"/>
    </source>
</evidence>
<dbReference type="InterPro" id="IPR050695">
    <property type="entry name" value="N-acetylmuramoyl_amidase_3"/>
</dbReference>
<dbReference type="Proteomes" id="UP001596439">
    <property type="component" value="Unassembled WGS sequence"/>
</dbReference>
<name>A0ABW2PIY5_9BACL</name>
<dbReference type="InterPro" id="IPR002508">
    <property type="entry name" value="MurNAc-LAA_cat"/>
</dbReference>
<evidence type="ECO:0000259" key="4">
    <source>
        <dbReference type="PROSITE" id="PS51781"/>
    </source>
</evidence>
<dbReference type="SMART" id="SM00287">
    <property type="entry name" value="SH3b"/>
    <property type="match status" value="6"/>
</dbReference>
<dbReference type="EC" id="3.5.1.28" evidence="5"/>
<evidence type="ECO:0000256" key="1">
    <source>
        <dbReference type="ARBA" id="ARBA00022801"/>
    </source>
</evidence>
<evidence type="ECO:0000256" key="3">
    <source>
        <dbReference type="SAM" id="SignalP"/>
    </source>
</evidence>
<dbReference type="PANTHER" id="PTHR30404">
    <property type="entry name" value="N-ACETYLMURAMOYL-L-ALANINE AMIDASE"/>
    <property type="match status" value="1"/>
</dbReference>